<reference evidence="2 3" key="1">
    <citation type="journal article" date="2021" name="MBio">
        <title>A New Model Trypanosomatid, Novymonas esmeraldas: Genomic Perception of Its 'Candidatus Pandoraea novymonadis' Endosymbiont.</title>
        <authorList>
            <person name="Zakharova A."/>
            <person name="Saura A."/>
            <person name="Butenko A."/>
            <person name="Podesvova L."/>
            <person name="Warmusova S."/>
            <person name="Kostygov A.Y."/>
            <person name="Nenarokova A."/>
            <person name="Lukes J."/>
            <person name="Opperdoes F.R."/>
            <person name="Yurchenko V."/>
        </authorList>
    </citation>
    <scope>NUCLEOTIDE SEQUENCE [LARGE SCALE GENOMIC DNA]</scope>
    <source>
        <strain evidence="2 3">E262AT.01</strain>
    </source>
</reference>
<dbReference type="InterPro" id="IPR050600">
    <property type="entry name" value="SETD3_SETD6_MTase"/>
</dbReference>
<dbReference type="PANTHER" id="PTHR13271:SF136">
    <property type="entry name" value="SET DOMAIN-CONTAINING PROTEIN"/>
    <property type="match status" value="1"/>
</dbReference>
<feature type="compositionally biased region" description="Polar residues" evidence="1">
    <location>
        <begin position="27"/>
        <end position="51"/>
    </location>
</feature>
<dbReference type="Gene3D" id="3.90.1410.10">
    <property type="entry name" value="set domain protein methyltransferase, domain 1"/>
    <property type="match status" value="1"/>
</dbReference>
<gene>
    <name evidence="2" type="ORF">NESM_000257600</name>
</gene>
<dbReference type="AlphaFoldDB" id="A0AAW0F7Z6"/>
<evidence type="ECO:0000313" key="3">
    <source>
        <dbReference type="Proteomes" id="UP001430356"/>
    </source>
</evidence>
<evidence type="ECO:0000256" key="1">
    <source>
        <dbReference type="SAM" id="MobiDB-lite"/>
    </source>
</evidence>
<evidence type="ECO:0000313" key="2">
    <source>
        <dbReference type="EMBL" id="KAK7201901.1"/>
    </source>
</evidence>
<accession>A0AAW0F7Z6</accession>
<name>A0AAW0F7Z6_9TRYP</name>
<dbReference type="PANTHER" id="PTHR13271">
    <property type="entry name" value="UNCHARACTERIZED PUTATIVE METHYLTRANSFERASE"/>
    <property type="match status" value="1"/>
</dbReference>
<organism evidence="2 3">
    <name type="scientific">Novymonas esmeraldas</name>
    <dbReference type="NCBI Taxonomy" id="1808958"/>
    <lineage>
        <taxon>Eukaryota</taxon>
        <taxon>Discoba</taxon>
        <taxon>Euglenozoa</taxon>
        <taxon>Kinetoplastea</taxon>
        <taxon>Metakinetoplastina</taxon>
        <taxon>Trypanosomatida</taxon>
        <taxon>Trypanosomatidae</taxon>
        <taxon>Novymonas</taxon>
    </lineage>
</organism>
<protein>
    <submittedName>
        <fullName evidence="2">SET domain containing protein</fullName>
    </submittedName>
</protein>
<keyword evidence="3" id="KW-1185">Reference proteome</keyword>
<dbReference type="Proteomes" id="UP001430356">
    <property type="component" value="Unassembled WGS sequence"/>
</dbReference>
<feature type="compositionally biased region" description="Polar residues" evidence="1">
    <location>
        <begin position="449"/>
        <end position="466"/>
    </location>
</feature>
<sequence length="707" mass="76447">MRRVSERAALAAARVVHIPIRHRPHNGHSSSSPGTETTMPVSNSSTESHAGTSAAPREGHLSHKAPASGVAGADDSDDGPARVRAGRSPHLNPSYHANWQRPGQRRRAPRTTFADATHSGEEGRPSAAPLPMVHPGAALPPLRHGALAEKRVGKFSFVSDPSQRAGRDHYSNEVPNNTPKSKLPMWASSLTSPALGKVRLSEESWVSRDVRGVVDAADTAAFVQWLCDTVVPGDAVLRGQLETHVLLDLRRATARGVYAKKAFKKGEVVLSIPVSVAAPDSELGSGAWLTVNSEVLERCSNAAQQRPGLLSYDAVLRILSVRRSSFDPIPHPIFVDQVCAALRLACERADGEASPLYPYLRLLDPAELFDDDAIAALHLGVLDPMTHLEYTDHTRRFRHYVRELHKAWWAAYEAATGRGPDGAATTTATRATAASVPQFSVPTLPVSELRTSASPDPLAASQSGDQLQERDAVCSGASLPSPPVAAADVVQKPPPSLEDVEWALRTVLSRQRMLPRLRVHRAPFERLRDENVEGEELDLFGAAVMRGKHAFYTHVLRAVDEDRLRVNEVDPTAVPTVVPLLDMLSHPPGGVANTSYSVEAAEEGSSGDGIASSTTSSTFRVVVRATDDIEEDEELTLPYVKCYSVAYTLYRYGFLPLSRREDDVAAVLRANRVDGNIQTPSVLDRVSDTSAGASSSVKTWWSSLLGR</sequence>
<proteinExistence type="predicted"/>
<feature type="region of interest" description="Disordered" evidence="1">
    <location>
        <begin position="160"/>
        <end position="185"/>
    </location>
</feature>
<feature type="region of interest" description="Disordered" evidence="1">
    <location>
        <begin position="15"/>
        <end position="137"/>
    </location>
</feature>
<feature type="region of interest" description="Disordered" evidence="1">
    <location>
        <begin position="448"/>
        <end position="470"/>
    </location>
</feature>
<dbReference type="SUPFAM" id="SSF82199">
    <property type="entry name" value="SET domain"/>
    <property type="match status" value="2"/>
</dbReference>
<dbReference type="GO" id="GO:0005634">
    <property type="term" value="C:nucleus"/>
    <property type="evidence" value="ECO:0007669"/>
    <property type="project" value="TreeGrafter"/>
</dbReference>
<dbReference type="EMBL" id="JAECZO010000022">
    <property type="protein sequence ID" value="KAK7201901.1"/>
    <property type="molecule type" value="Genomic_DNA"/>
</dbReference>
<dbReference type="GO" id="GO:0016279">
    <property type="term" value="F:protein-lysine N-methyltransferase activity"/>
    <property type="evidence" value="ECO:0007669"/>
    <property type="project" value="TreeGrafter"/>
</dbReference>
<comment type="caution">
    <text evidence="2">The sequence shown here is derived from an EMBL/GenBank/DDBJ whole genome shotgun (WGS) entry which is preliminary data.</text>
</comment>
<dbReference type="InterPro" id="IPR046341">
    <property type="entry name" value="SET_dom_sf"/>
</dbReference>